<dbReference type="InterPro" id="IPR045857">
    <property type="entry name" value="O16G_dom_2"/>
</dbReference>
<gene>
    <name evidence="4" type="ORF">K8V20_11535</name>
</gene>
<dbReference type="GO" id="GO:0016798">
    <property type="term" value="F:hydrolase activity, acting on glycosyl bonds"/>
    <property type="evidence" value="ECO:0007669"/>
    <property type="project" value="UniProtKB-KW"/>
</dbReference>
<accession>A0A921LP06</accession>
<evidence type="ECO:0000256" key="1">
    <source>
        <dbReference type="ARBA" id="ARBA00022801"/>
    </source>
</evidence>
<dbReference type="InterPro" id="IPR017853">
    <property type="entry name" value="GH"/>
</dbReference>
<dbReference type="Gene3D" id="3.90.400.10">
    <property type="entry name" value="Oligo-1,6-glucosidase, Domain 2"/>
    <property type="match status" value="1"/>
</dbReference>
<reference evidence="4" key="2">
    <citation type="submission" date="2021-09" db="EMBL/GenBank/DDBJ databases">
        <authorList>
            <person name="Gilroy R."/>
        </authorList>
    </citation>
    <scope>NUCLEOTIDE SEQUENCE</scope>
    <source>
        <strain evidence="4">ChiBcec21-2208</strain>
    </source>
</reference>
<name>A0A921LP06_9FIRM</name>
<dbReference type="CDD" id="cd11338">
    <property type="entry name" value="AmyAc_CMD"/>
    <property type="match status" value="1"/>
</dbReference>
<protein>
    <submittedName>
        <fullName evidence="4">Glycoside hydrolase family 13 protein</fullName>
    </submittedName>
</protein>
<evidence type="ECO:0000313" key="4">
    <source>
        <dbReference type="EMBL" id="HJG29261.1"/>
    </source>
</evidence>
<dbReference type="GO" id="GO:0005975">
    <property type="term" value="P:carbohydrate metabolic process"/>
    <property type="evidence" value="ECO:0007669"/>
    <property type="project" value="InterPro"/>
</dbReference>
<dbReference type="EMBL" id="DYVE01000296">
    <property type="protein sequence ID" value="HJG29261.1"/>
    <property type="molecule type" value="Genomic_DNA"/>
</dbReference>
<dbReference type="Gene3D" id="3.20.20.80">
    <property type="entry name" value="Glycosidases"/>
    <property type="match status" value="1"/>
</dbReference>
<dbReference type="SMART" id="SM00642">
    <property type="entry name" value="Aamy"/>
    <property type="match status" value="1"/>
</dbReference>
<keyword evidence="1 4" id="KW-0378">Hydrolase</keyword>
<dbReference type="Pfam" id="PF00128">
    <property type="entry name" value="Alpha-amylase"/>
    <property type="match status" value="1"/>
</dbReference>
<dbReference type="PANTHER" id="PTHR10357">
    <property type="entry name" value="ALPHA-AMYLASE FAMILY MEMBER"/>
    <property type="match status" value="1"/>
</dbReference>
<keyword evidence="2" id="KW-0326">Glycosidase</keyword>
<evidence type="ECO:0000256" key="2">
    <source>
        <dbReference type="ARBA" id="ARBA00023295"/>
    </source>
</evidence>
<dbReference type="SUPFAM" id="SSF51445">
    <property type="entry name" value="(Trans)glycosidases"/>
    <property type="match status" value="1"/>
</dbReference>
<dbReference type="AlphaFoldDB" id="A0A921LP06"/>
<proteinExistence type="predicted"/>
<dbReference type="InterPro" id="IPR006047">
    <property type="entry name" value="GH13_cat_dom"/>
</dbReference>
<feature type="domain" description="Glycosyl hydrolase family 13 catalytic" evidence="3">
    <location>
        <begin position="134"/>
        <end position="539"/>
    </location>
</feature>
<dbReference type="PANTHER" id="PTHR10357:SF210">
    <property type="entry name" value="MALTODEXTRIN GLUCOSIDASE"/>
    <property type="match status" value="1"/>
</dbReference>
<organism evidence="4 5">
    <name type="scientific">Subdoligranulum variabile</name>
    <dbReference type="NCBI Taxonomy" id="214851"/>
    <lineage>
        <taxon>Bacteria</taxon>
        <taxon>Bacillati</taxon>
        <taxon>Bacillota</taxon>
        <taxon>Clostridia</taxon>
        <taxon>Eubacteriales</taxon>
        <taxon>Oscillospiraceae</taxon>
        <taxon>Subdoligranulum</taxon>
    </lineage>
</organism>
<dbReference type="Proteomes" id="UP000782880">
    <property type="component" value="Unassembled WGS sequence"/>
</dbReference>
<evidence type="ECO:0000259" key="3">
    <source>
        <dbReference type="SMART" id="SM00642"/>
    </source>
</evidence>
<sequence length="616" mass="69968">MPHTFYNSFDSACKTPFGAVRAGQEVTFHLTVPEHLGYVDPHLVLTKDREDPVHYRMNFDGQTPQVNHFTFTIAPTTPGLYFYYFDLYTDFRKIYRGTGGEGVLSWTGGASWQLTVYEPDFQTPAWFRNGTMYQIFPDRFCEGVPNKPMPFADRIYRADKTGEPYFWPTEQDDGYLNMDYYGGDFAGIQQKLPYLRDLGVTCIYLNPIFEAHANHRYNTANYLKTDPLLGTNEDFAALCAAAKQEGIRIILDGVFSHTGSDSVYFNREGRYGPGGAYRDRHSPYRSWYDFDSGYPSGYRCWWGFETLPEVQEDSPSYEEFVCGKGGVIDTWLGLGASGFRLDVADELPDEFIEKIRQAVKSHGEDKLLIGEVWEDATTKEAFGQRRTYLRGKGLDAVMNYPFRNAVLDFIRGADVAAVSEQILSICENYPPPALNCLMNFLSTHDTERALTAIAGEPANGRDRYWQSGRRIAPYKVEEGLHKLLLGYAMIFTLPGVPCVYYGDEIGMQGYRDPFNRAFFDWNSTEERLRGPMRNLSRLRKTCDAFDGGTMEILRAEGDVLHYRRVGKTQTAEIILNRGPHLLAETAFGKSTEVNPGGFTVLVEDNAPEHVGYFSIY</sequence>
<evidence type="ECO:0000313" key="5">
    <source>
        <dbReference type="Proteomes" id="UP000782880"/>
    </source>
</evidence>
<reference evidence="4" key="1">
    <citation type="journal article" date="2021" name="PeerJ">
        <title>Extensive microbial diversity within the chicken gut microbiome revealed by metagenomics and culture.</title>
        <authorList>
            <person name="Gilroy R."/>
            <person name="Ravi A."/>
            <person name="Getino M."/>
            <person name="Pursley I."/>
            <person name="Horton D.L."/>
            <person name="Alikhan N.F."/>
            <person name="Baker D."/>
            <person name="Gharbi K."/>
            <person name="Hall N."/>
            <person name="Watson M."/>
            <person name="Adriaenssens E.M."/>
            <person name="Foster-Nyarko E."/>
            <person name="Jarju S."/>
            <person name="Secka A."/>
            <person name="Antonio M."/>
            <person name="Oren A."/>
            <person name="Chaudhuri R.R."/>
            <person name="La Ragione R."/>
            <person name="Hildebrand F."/>
            <person name="Pallen M.J."/>
        </authorList>
    </citation>
    <scope>NUCLEOTIDE SEQUENCE</scope>
    <source>
        <strain evidence="4">ChiBcec21-2208</strain>
    </source>
</reference>
<comment type="caution">
    <text evidence="4">The sequence shown here is derived from an EMBL/GenBank/DDBJ whole genome shotgun (WGS) entry which is preliminary data.</text>
</comment>